<organism evidence="7 8">
    <name type="scientific">Microbacterium alkaliflavum</name>
    <dbReference type="NCBI Taxonomy" id="3248839"/>
    <lineage>
        <taxon>Bacteria</taxon>
        <taxon>Bacillati</taxon>
        <taxon>Actinomycetota</taxon>
        <taxon>Actinomycetes</taxon>
        <taxon>Micrococcales</taxon>
        <taxon>Microbacteriaceae</taxon>
        <taxon>Microbacterium</taxon>
    </lineage>
</organism>
<gene>
    <name evidence="7" type="ORF">ACH3VR_20245</name>
</gene>
<dbReference type="CDD" id="cd17316">
    <property type="entry name" value="MFS_SV2_like"/>
    <property type="match status" value="1"/>
</dbReference>
<feature type="transmembrane region" description="Helical" evidence="5">
    <location>
        <begin position="294"/>
        <end position="314"/>
    </location>
</feature>
<feature type="transmembrane region" description="Helical" evidence="5">
    <location>
        <begin position="83"/>
        <end position="101"/>
    </location>
</feature>
<feature type="transmembrane region" description="Helical" evidence="5">
    <location>
        <begin position="320"/>
        <end position="341"/>
    </location>
</feature>
<dbReference type="PANTHER" id="PTHR23508">
    <property type="entry name" value="CARBOXYLIC ACID TRANSPORTER PROTEIN HOMOLOG"/>
    <property type="match status" value="1"/>
</dbReference>
<evidence type="ECO:0000256" key="3">
    <source>
        <dbReference type="ARBA" id="ARBA00022989"/>
    </source>
</evidence>
<feature type="transmembrane region" description="Helical" evidence="5">
    <location>
        <begin position="172"/>
        <end position="191"/>
    </location>
</feature>
<feature type="transmembrane region" description="Helical" evidence="5">
    <location>
        <begin position="49"/>
        <end position="71"/>
    </location>
</feature>
<proteinExistence type="predicted"/>
<sequence>MSENTVKVRVPGRVWRTAWLGGMASWIDAGVLVSSGVAFTFYIEALGLTAWDIGALSALITAGLAVGALVGGPLGDRFGRKRVFSIDLLVLIVGLALLTFAPSVGFLYAGAVVTGLAMGADLPVSLALVAEETPEQFRGRMVGFSQILWGCGTIGVIVLSNVVTFSGMSLELGARIIFGHLLVIAAITWLLRQTLPESREWVASTASIPTQTTPGHAVQTGLRALKGFWPAVIALALFYAIGNIANNTGGQFSFFIITQVGGASPQVATLVLTGFIPLGLITGFIFIRFADTKYRIPVFVFGGILTVAGMWIAAASGLSLVPYIAGLFIGAFGSGLGGEALFKVWTQEKFPTRSRATAQGLGIFICRGAAAIVAVFTPALAAANATALYWGLGVLNLVSLLIGFFWVRRLRDVRMLRDQADEDAFGVTEAHATAPTTVA</sequence>
<dbReference type="PANTHER" id="PTHR23508:SF10">
    <property type="entry name" value="CARBOXYLIC ACID TRANSPORTER PROTEIN HOMOLOG"/>
    <property type="match status" value="1"/>
</dbReference>
<comment type="caution">
    <text evidence="7">The sequence shown here is derived from an EMBL/GenBank/DDBJ whole genome shotgun (WGS) entry which is preliminary data.</text>
</comment>
<dbReference type="InterPro" id="IPR020846">
    <property type="entry name" value="MFS_dom"/>
</dbReference>
<dbReference type="PROSITE" id="PS50850">
    <property type="entry name" value="MFS"/>
    <property type="match status" value="1"/>
</dbReference>
<feature type="transmembrane region" description="Helical" evidence="5">
    <location>
        <begin position="266"/>
        <end position="287"/>
    </location>
</feature>
<feature type="transmembrane region" description="Helical" evidence="5">
    <location>
        <begin position="20"/>
        <end position="43"/>
    </location>
</feature>
<evidence type="ECO:0000259" key="6">
    <source>
        <dbReference type="PROSITE" id="PS50850"/>
    </source>
</evidence>
<evidence type="ECO:0000313" key="8">
    <source>
        <dbReference type="Proteomes" id="UP001610861"/>
    </source>
</evidence>
<dbReference type="InterPro" id="IPR005829">
    <property type="entry name" value="Sugar_transporter_CS"/>
</dbReference>
<keyword evidence="3 5" id="KW-1133">Transmembrane helix</keyword>
<dbReference type="EMBL" id="JBIQWL010000011">
    <property type="protein sequence ID" value="MFH8252710.1"/>
    <property type="molecule type" value="Genomic_DNA"/>
</dbReference>
<evidence type="ECO:0000256" key="5">
    <source>
        <dbReference type="SAM" id="Phobius"/>
    </source>
</evidence>
<keyword evidence="8" id="KW-1185">Reference proteome</keyword>
<feature type="domain" description="Major facilitator superfamily (MFS) profile" evidence="6">
    <location>
        <begin position="14"/>
        <end position="411"/>
    </location>
</feature>
<evidence type="ECO:0000313" key="7">
    <source>
        <dbReference type="EMBL" id="MFH8252710.1"/>
    </source>
</evidence>
<dbReference type="Gene3D" id="1.20.1250.20">
    <property type="entry name" value="MFS general substrate transporter like domains"/>
    <property type="match status" value="2"/>
</dbReference>
<name>A0ABW7QCU2_9MICO</name>
<dbReference type="Proteomes" id="UP001610861">
    <property type="component" value="Unassembled WGS sequence"/>
</dbReference>
<feature type="transmembrane region" description="Helical" evidence="5">
    <location>
        <begin position="228"/>
        <end position="246"/>
    </location>
</feature>
<evidence type="ECO:0000256" key="1">
    <source>
        <dbReference type="ARBA" id="ARBA00004651"/>
    </source>
</evidence>
<dbReference type="InterPro" id="IPR011701">
    <property type="entry name" value="MFS"/>
</dbReference>
<keyword evidence="2 5" id="KW-0812">Transmembrane</keyword>
<reference evidence="7 8" key="1">
    <citation type="submission" date="2024-09" db="EMBL/GenBank/DDBJ databases">
        <authorList>
            <person name="Pan X."/>
        </authorList>
    </citation>
    <scope>NUCLEOTIDE SEQUENCE [LARGE SCALE GENOMIC DNA]</scope>
    <source>
        <strain evidence="7 8">B2969</strain>
    </source>
</reference>
<dbReference type="RefSeq" id="WP_397558137.1">
    <property type="nucleotide sequence ID" value="NZ_JBIQWL010000011.1"/>
</dbReference>
<dbReference type="InterPro" id="IPR036259">
    <property type="entry name" value="MFS_trans_sf"/>
</dbReference>
<evidence type="ECO:0000256" key="2">
    <source>
        <dbReference type="ARBA" id="ARBA00022692"/>
    </source>
</evidence>
<feature type="transmembrane region" description="Helical" evidence="5">
    <location>
        <begin position="361"/>
        <end position="381"/>
    </location>
</feature>
<feature type="transmembrane region" description="Helical" evidence="5">
    <location>
        <begin position="387"/>
        <end position="407"/>
    </location>
</feature>
<feature type="transmembrane region" description="Helical" evidence="5">
    <location>
        <begin position="141"/>
        <end position="160"/>
    </location>
</feature>
<comment type="subcellular location">
    <subcellularLocation>
        <location evidence="1">Cell membrane</location>
        <topology evidence="1">Multi-pass membrane protein</topology>
    </subcellularLocation>
</comment>
<keyword evidence="4 5" id="KW-0472">Membrane</keyword>
<dbReference type="PROSITE" id="PS00217">
    <property type="entry name" value="SUGAR_TRANSPORT_2"/>
    <property type="match status" value="1"/>
</dbReference>
<accession>A0ABW7QCU2</accession>
<dbReference type="SUPFAM" id="SSF103473">
    <property type="entry name" value="MFS general substrate transporter"/>
    <property type="match status" value="1"/>
</dbReference>
<feature type="transmembrane region" description="Helical" evidence="5">
    <location>
        <begin position="107"/>
        <end position="129"/>
    </location>
</feature>
<protein>
    <submittedName>
        <fullName evidence="7">MFS transporter</fullName>
    </submittedName>
</protein>
<dbReference type="Pfam" id="PF07690">
    <property type="entry name" value="MFS_1"/>
    <property type="match status" value="1"/>
</dbReference>
<evidence type="ECO:0000256" key="4">
    <source>
        <dbReference type="ARBA" id="ARBA00023136"/>
    </source>
</evidence>